<proteinExistence type="predicted"/>
<dbReference type="Pfam" id="PF04043">
    <property type="entry name" value="PMEI"/>
    <property type="match status" value="1"/>
</dbReference>
<evidence type="ECO:0000256" key="2">
    <source>
        <dbReference type="SAM" id="Phobius"/>
    </source>
</evidence>
<dbReference type="PANTHER" id="PTHR31080">
    <property type="entry name" value="PECTINESTERASE INHIBITOR-LIKE"/>
    <property type="match status" value="1"/>
</dbReference>
<dbReference type="Proteomes" id="UP001604336">
    <property type="component" value="Unassembled WGS sequence"/>
</dbReference>
<reference evidence="5" key="1">
    <citation type="submission" date="2024-07" db="EMBL/GenBank/DDBJ databases">
        <title>Two chromosome-level genome assemblies of Korean endemic species Abeliophyllum distichum and Forsythia ovata (Oleaceae).</title>
        <authorList>
            <person name="Jang H."/>
        </authorList>
    </citation>
    <scope>NUCLEOTIDE SEQUENCE [LARGE SCALE GENOMIC DNA]</scope>
</reference>
<dbReference type="SUPFAM" id="SSF101148">
    <property type="entry name" value="Plant invertase/pectin methylesterase inhibitor"/>
    <property type="match status" value="1"/>
</dbReference>
<accession>A0ABD1Q6V7</accession>
<keyword evidence="2" id="KW-1133">Transmembrane helix</keyword>
<keyword evidence="2" id="KW-0812">Transmembrane</keyword>
<evidence type="ECO:0000313" key="4">
    <source>
        <dbReference type="EMBL" id="KAL2471933.1"/>
    </source>
</evidence>
<feature type="transmembrane region" description="Helical" evidence="2">
    <location>
        <begin position="17"/>
        <end position="38"/>
    </location>
</feature>
<sequence length="194" mass="21851">MDSNLLEDQSARKKKKIFFIIFIICLFAVIISTIIYGFTVLKRHAESQSPSTNSVRAIQVVCSVTWYPHHCIASISAQRRRRHPFSKNDPSMIFTLSLHVAINELKPLISLPKKLASKTRNHQINSALKDCGKLLNYSVSQLNRSLISSDGKKSMANETMIGDLTAWIRSGISNIDKCLKGLESMKSEWRVASE</sequence>
<dbReference type="NCBIfam" id="TIGR01614">
    <property type="entry name" value="PME_inhib"/>
    <property type="match status" value="1"/>
</dbReference>
<keyword evidence="5" id="KW-1185">Reference proteome</keyword>
<protein>
    <submittedName>
        <fullName evidence="4">Pectinesterase/pectinesterase inhibitor 26</fullName>
    </submittedName>
</protein>
<dbReference type="CDD" id="cd15798">
    <property type="entry name" value="PMEI-like_3"/>
    <property type="match status" value="1"/>
</dbReference>
<evidence type="ECO:0000259" key="3">
    <source>
        <dbReference type="SMART" id="SM00856"/>
    </source>
</evidence>
<dbReference type="InterPro" id="IPR006501">
    <property type="entry name" value="Pectinesterase_inhib_dom"/>
</dbReference>
<evidence type="ECO:0000256" key="1">
    <source>
        <dbReference type="ARBA" id="ARBA00022729"/>
    </source>
</evidence>
<name>A0ABD1Q6V7_9LAMI</name>
<dbReference type="Gene3D" id="1.20.140.40">
    <property type="entry name" value="Invertase/pectin methylesterase inhibitor family protein"/>
    <property type="match status" value="1"/>
</dbReference>
<dbReference type="SMART" id="SM00856">
    <property type="entry name" value="PMEI"/>
    <property type="match status" value="1"/>
</dbReference>
<dbReference type="InterPro" id="IPR035513">
    <property type="entry name" value="Invertase/methylesterase_inhib"/>
</dbReference>
<feature type="domain" description="Pectinesterase inhibitor" evidence="3">
    <location>
        <begin position="53"/>
        <end position="192"/>
    </location>
</feature>
<keyword evidence="2" id="KW-0472">Membrane</keyword>
<dbReference type="AlphaFoldDB" id="A0ABD1Q6V7"/>
<dbReference type="EMBL" id="JBFOLK010000012">
    <property type="protein sequence ID" value="KAL2471933.1"/>
    <property type="molecule type" value="Genomic_DNA"/>
</dbReference>
<dbReference type="PANTHER" id="PTHR31080:SF303">
    <property type="entry name" value="PECTINESTERASE 1-LIKE"/>
    <property type="match status" value="1"/>
</dbReference>
<comment type="caution">
    <text evidence="4">The sequence shown here is derived from an EMBL/GenBank/DDBJ whole genome shotgun (WGS) entry which is preliminary data.</text>
</comment>
<organism evidence="4 5">
    <name type="scientific">Abeliophyllum distichum</name>
    <dbReference type="NCBI Taxonomy" id="126358"/>
    <lineage>
        <taxon>Eukaryota</taxon>
        <taxon>Viridiplantae</taxon>
        <taxon>Streptophyta</taxon>
        <taxon>Embryophyta</taxon>
        <taxon>Tracheophyta</taxon>
        <taxon>Spermatophyta</taxon>
        <taxon>Magnoliopsida</taxon>
        <taxon>eudicotyledons</taxon>
        <taxon>Gunneridae</taxon>
        <taxon>Pentapetalae</taxon>
        <taxon>asterids</taxon>
        <taxon>lamiids</taxon>
        <taxon>Lamiales</taxon>
        <taxon>Oleaceae</taxon>
        <taxon>Forsythieae</taxon>
        <taxon>Abeliophyllum</taxon>
    </lineage>
</organism>
<evidence type="ECO:0000313" key="5">
    <source>
        <dbReference type="Proteomes" id="UP001604336"/>
    </source>
</evidence>
<gene>
    <name evidence="4" type="ORF">Adt_40069</name>
</gene>
<dbReference type="InterPro" id="IPR051955">
    <property type="entry name" value="PME_Inhibitor"/>
</dbReference>
<keyword evidence="1" id="KW-0732">Signal</keyword>